<gene>
    <name evidence="2" type="ORF">AWC14_02090</name>
</gene>
<evidence type="ECO:0000313" key="3">
    <source>
        <dbReference type="Proteomes" id="UP000193487"/>
    </source>
</evidence>
<dbReference type="OrthoDB" id="513614at2"/>
<organism evidence="2 3">
    <name type="scientific">Mycobacterium kyorinense</name>
    <dbReference type="NCBI Taxonomy" id="487514"/>
    <lineage>
        <taxon>Bacteria</taxon>
        <taxon>Bacillati</taxon>
        <taxon>Actinomycetota</taxon>
        <taxon>Actinomycetes</taxon>
        <taxon>Mycobacteriales</taxon>
        <taxon>Mycobacteriaceae</taxon>
        <taxon>Mycobacterium</taxon>
    </lineage>
</organism>
<comment type="caution">
    <text evidence="2">The sequence shown here is derived from an EMBL/GenBank/DDBJ whole genome shotgun (WGS) entry which is preliminary data.</text>
</comment>
<keyword evidence="3" id="KW-1185">Reference proteome</keyword>
<sequence>MNVHKVVDTYLQAWMDQNPDLIVTIFTDDATYHERVLGEPIRTQAGIRNYWQTKVVEQQANIEAKLLNLYLAENTDTTTAIAEWEAQFDDLVERTRKRMREVAILEFDGDRIARLREYWASQRL</sequence>
<feature type="domain" description="SnoaL-like" evidence="1">
    <location>
        <begin position="7"/>
        <end position="114"/>
    </location>
</feature>
<evidence type="ECO:0000259" key="1">
    <source>
        <dbReference type="Pfam" id="PF12680"/>
    </source>
</evidence>
<dbReference type="EMBL" id="LQPE01000094">
    <property type="protein sequence ID" value="ORW05014.1"/>
    <property type="molecule type" value="Genomic_DNA"/>
</dbReference>
<dbReference type="SUPFAM" id="SSF54427">
    <property type="entry name" value="NTF2-like"/>
    <property type="match status" value="1"/>
</dbReference>
<reference evidence="2 3" key="1">
    <citation type="submission" date="2016-01" db="EMBL/GenBank/DDBJ databases">
        <title>The new phylogeny of the genus Mycobacterium.</title>
        <authorList>
            <person name="Tarcisio F."/>
            <person name="Conor M."/>
            <person name="Antonella G."/>
            <person name="Elisabetta G."/>
            <person name="Giulia F.S."/>
            <person name="Sara T."/>
            <person name="Anna F."/>
            <person name="Clotilde B."/>
            <person name="Roberto B."/>
            <person name="Veronica D.S."/>
            <person name="Fabio R."/>
            <person name="Monica P."/>
            <person name="Olivier J."/>
            <person name="Enrico T."/>
            <person name="Nicola S."/>
        </authorList>
    </citation>
    <scope>NUCLEOTIDE SEQUENCE [LARGE SCALE GENOMIC DNA]</scope>
    <source>
        <strain evidence="2 3">DSM 45166</strain>
    </source>
</reference>
<proteinExistence type="predicted"/>
<dbReference type="Proteomes" id="UP000193487">
    <property type="component" value="Unassembled WGS sequence"/>
</dbReference>
<accession>A0A1X1Y1Z1</accession>
<dbReference type="AlphaFoldDB" id="A0A1X1Y1Z1"/>
<dbReference type="RefSeq" id="WP_045375000.1">
    <property type="nucleotide sequence ID" value="NZ_BBKA01000019.1"/>
</dbReference>
<protein>
    <recommendedName>
        <fullName evidence="1">SnoaL-like domain-containing protein</fullName>
    </recommendedName>
</protein>
<dbReference type="InterPro" id="IPR032710">
    <property type="entry name" value="NTF2-like_dom_sf"/>
</dbReference>
<name>A0A1X1Y1Z1_9MYCO</name>
<dbReference type="InterPro" id="IPR037401">
    <property type="entry name" value="SnoaL-like"/>
</dbReference>
<dbReference type="Pfam" id="PF12680">
    <property type="entry name" value="SnoaL_2"/>
    <property type="match status" value="1"/>
</dbReference>
<evidence type="ECO:0000313" key="2">
    <source>
        <dbReference type="EMBL" id="ORW05014.1"/>
    </source>
</evidence>
<dbReference type="Gene3D" id="3.10.450.50">
    <property type="match status" value="1"/>
</dbReference>